<reference evidence="1 2" key="1">
    <citation type="journal article" date="2021" name="Environ. Microbiol.">
        <title>Gene family expansions and transcriptome signatures uncover fungal adaptations to wood decay.</title>
        <authorList>
            <person name="Hage H."/>
            <person name="Miyauchi S."/>
            <person name="Viragh M."/>
            <person name="Drula E."/>
            <person name="Min B."/>
            <person name="Chaduli D."/>
            <person name="Navarro D."/>
            <person name="Favel A."/>
            <person name="Norest M."/>
            <person name="Lesage-Meessen L."/>
            <person name="Balint B."/>
            <person name="Merenyi Z."/>
            <person name="de Eugenio L."/>
            <person name="Morin E."/>
            <person name="Martinez A.T."/>
            <person name="Baldrian P."/>
            <person name="Stursova M."/>
            <person name="Martinez M.J."/>
            <person name="Novotny C."/>
            <person name="Magnuson J.K."/>
            <person name="Spatafora J.W."/>
            <person name="Maurice S."/>
            <person name="Pangilinan J."/>
            <person name="Andreopoulos W."/>
            <person name="LaButti K."/>
            <person name="Hundley H."/>
            <person name="Na H."/>
            <person name="Kuo A."/>
            <person name="Barry K."/>
            <person name="Lipzen A."/>
            <person name="Henrissat B."/>
            <person name="Riley R."/>
            <person name="Ahrendt S."/>
            <person name="Nagy L.G."/>
            <person name="Grigoriev I.V."/>
            <person name="Martin F."/>
            <person name="Rosso M.N."/>
        </authorList>
    </citation>
    <scope>NUCLEOTIDE SEQUENCE [LARGE SCALE GENOMIC DNA]</scope>
    <source>
        <strain evidence="1 2">CIRM-BRFM 1785</strain>
    </source>
</reference>
<gene>
    <name evidence="1" type="ORF">C8Q71DRAFT_116941</name>
</gene>
<name>A0ABQ8KD00_9APHY</name>
<dbReference type="RefSeq" id="XP_047777803.1">
    <property type="nucleotide sequence ID" value="XM_047916359.1"/>
</dbReference>
<proteinExistence type="predicted"/>
<comment type="caution">
    <text evidence="1">The sequence shown here is derived from an EMBL/GenBank/DDBJ whole genome shotgun (WGS) entry which is preliminary data.</text>
</comment>
<organism evidence="1 2">
    <name type="scientific">Rhodofomes roseus</name>
    <dbReference type="NCBI Taxonomy" id="34475"/>
    <lineage>
        <taxon>Eukaryota</taxon>
        <taxon>Fungi</taxon>
        <taxon>Dikarya</taxon>
        <taxon>Basidiomycota</taxon>
        <taxon>Agaricomycotina</taxon>
        <taxon>Agaricomycetes</taxon>
        <taxon>Polyporales</taxon>
        <taxon>Rhodofomes</taxon>
    </lineage>
</organism>
<sequence>MILLPLNLAVAFTFMNNMLFSAHKQDTFATDMLSNSFGSADIQCSKDAWDLHMPISCNDGYTCWTTANSTECTGPSDCEVGIVCAR</sequence>
<accession>A0ABQ8KD00</accession>
<keyword evidence="2" id="KW-1185">Reference proteome</keyword>
<evidence type="ECO:0000313" key="2">
    <source>
        <dbReference type="Proteomes" id="UP000814176"/>
    </source>
</evidence>
<dbReference type="GeneID" id="71997091"/>
<evidence type="ECO:0000313" key="1">
    <source>
        <dbReference type="EMBL" id="KAH9835370.1"/>
    </source>
</evidence>
<protein>
    <submittedName>
        <fullName evidence="1">Uncharacterized protein</fullName>
    </submittedName>
</protein>
<dbReference type="EMBL" id="JADCUA010000013">
    <property type="protein sequence ID" value="KAH9835370.1"/>
    <property type="molecule type" value="Genomic_DNA"/>
</dbReference>
<dbReference type="Proteomes" id="UP000814176">
    <property type="component" value="Unassembled WGS sequence"/>
</dbReference>